<dbReference type="EMBL" id="CAADRA010006104">
    <property type="protein sequence ID" value="VFT94040.1"/>
    <property type="molecule type" value="Genomic_DNA"/>
</dbReference>
<accession>A0A485L991</accession>
<evidence type="ECO:0000256" key="1">
    <source>
        <dbReference type="SAM" id="MobiDB-lite"/>
    </source>
</evidence>
<feature type="region of interest" description="Disordered" evidence="1">
    <location>
        <begin position="1"/>
        <end position="21"/>
    </location>
</feature>
<evidence type="ECO:0000313" key="4">
    <source>
        <dbReference type="Proteomes" id="UP000332933"/>
    </source>
</evidence>
<reference evidence="2" key="2">
    <citation type="submission" date="2019-06" db="EMBL/GenBank/DDBJ databases">
        <title>Genomics analysis of Aphanomyces spp. identifies a new class of oomycete effector associated with host adaptation.</title>
        <authorList>
            <person name="Gaulin E."/>
        </authorList>
    </citation>
    <scope>NUCLEOTIDE SEQUENCE</scope>
    <source>
        <strain evidence="2">CBS 578.67</strain>
    </source>
</reference>
<reference evidence="3 4" key="1">
    <citation type="submission" date="2019-03" db="EMBL/GenBank/DDBJ databases">
        <authorList>
            <person name="Gaulin E."/>
            <person name="Dumas B."/>
        </authorList>
    </citation>
    <scope>NUCLEOTIDE SEQUENCE [LARGE SCALE GENOMIC DNA]</scope>
    <source>
        <strain evidence="3">CBS 568.67</strain>
    </source>
</reference>
<protein>
    <submittedName>
        <fullName evidence="3">Aste57867_17284 protein</fullName>
    </submittedName>
</protein>
<evidence type="ECO:0000313" key="3">
    <source>
        <dbReference type="EMBL" id="VFT94040.1"/>
    </source>
</evidence>
<proteinExistence type="predicted"/>
<dbReference type="EMBL" id="VJMH01006083">
    <property type="protein sequence ID" value="KAF0691511.1"/>
    <property type="molecule type" value="Genomic_DNA"/>
</dbReference>
<keyword evidence="4" id="KW-1185">Reference proteome</keyword>
<sequence>MDSTTPLTTPPVPTTPQAATPAVAHPTAAALESLKRWIDTCTTSVFDQLNSEFQREIADTDILLEVSVMLAQIRDTVAVPDELSRAQTTAIEAYGDAVREMACYLESIHTAHAEASRKRTWFASVFSTTTTGQEEIGLVRALLRRVQKRSDLVLRVLAIPARPPVEDDMTAATETTPTSTEDLPIESTFIKLQKKYIQELALAETVDNKRHKRRRTLASFQSPSTKLP</sequence>
<dbReference type="AlphaFoldDB" id="A0A485L991"/>
<organism evidence="3 4">
    <name type="scientific">Aphanomyces stellatus</name>
    <dbReference type="NCBI Taxonomy" id="120398"/>
    <lineage>
        <taxon>Eukaryota</taxon>
        <taxon>Sar</taxon>
        <taxon>Stramenopiles</taxon>
        <taxon>Oomycota</taxon>
        <taxon>Saprolegniomycetes</taxon>
        <taxon>Saprolegniales</taxon>
        <taxon>Verrucalvaceae</taxon>
        <taxon>Aphanomyces</taxon>
    </lineage>
</organism>
<name>A0A485L991_9STRA</name>
<evidence type="ECO:0000313" key="2">
    <source>
        <dbReference type="EMBL" id="KAF0691511.1"/>
    </source>
</evidence>
<dbReference type="OrthoDB" id="71607at2759"/>
<dbReference type="Proteomes" id="UP000332933">
    <property type="component" value="Unassembled WGS sequence"/>
</dbReference>
<gene>
    <name evidence="3" type="primary">Aste57867_17284</name>
    <name evidence="2" type="ORF">As57867_017225</name>
    <name evidence="3" type="ORF">ASTE57867_17284</name>
</gene>